<accession>A0A9Q8T8R3</accession>
<dbReference type="AlphaFoldDB" id="A0A9Q8T8R3"/>
<dbReference type="Proteomes" id="UP000830671">
    <property type="component" value="Chromosome 9"/>
</dbReference>
<dbReference type="KEGG" id="clup:CLUP02_16511"/>
<feature type="chain" id="PRO_5040363220" description="Secreted protein" evidence="2">
    <location>
        <begin position="24"/>
        <end position="101"/>
    </location>
</feature>
<evidence type="ECO:0000313" key="4">
    <source>
        <dbReference type="Proteomes" id="UP000830671"/>
    </source>
</evidence>
<feature type="signal peptide" evidence="2">
    <location>
        <begin position="1"/>
        <end position="23"/>
    </location>
</feature>
<organism evidence="3 4">
    <name type="scientific">Colletotrichum lupini</name>
    <dbReference type="NCBI Taxonomy" id="145971"/>
    <lineage>
        <taxon>Eukaryota</taxon>
        <taxon>Fungi</taxon>
        <taxon>Dikarya</taxon>
        <taxon>Ascomycota</taxon>
        <taxon>Pezizomycotina</taxon>
        <taxon>Sordariomycetes</taxon>
        <taxon>Hypocreomycetidae</taxon>
        <taxon>Glomerellales</taxon>
        <taxon>Glomerellaceae</taxon>
        <taxon>Colletotrichum</taxon>
        <taxon>Colletotrichum acutatum species complex</taxon>
    </lineage>
</organism>
<keyword evidence="2" id="KW-0732">Signal</keyword>
<evidence type="ECO:0000256" key="2">
    <source>
        <dbReference type="SAM" id="SignalP"/>
    </source>
</evidence>
<proteinExistence type="predicted"/>
<gene>
    <name evidence="3" type="ORF">CLUP02_16511</name>
</gene>
<name>A0A9Q8T8R3_9PEZI</name>
<evidence type="ECO:0000256" key="1">
    <source>
        <dbReference type="SAM" id="MobiDB-lite"/>
    </source>
</evidence>
<reference evidence="3" key="1">
    <citation type="journal article" date="2021" name="Mol. Plant Microbe Interact.">
        <title>Complete Genome Sequence of the Plant-Pathogenic Fungus Colletotrichum lupini.</title>
        <authorList>
            <person name="Baroncelli R."/>
            <person name="Pensec F."/>
            <person name="Da Lio D."/>
            <person name="Boufleur T."/>
            <person name="Vicente I."/>
            <person name="Sarrocco S."/>
            <person name="Picot A."/>
            <person name="Baraldi E."/>
            <person name="Sukno S."/>
            <person name="Thon M."/>
            <person name="Le Floch G."/>
        </authorList>
    </citation>
    <scope>NUCLEOTIDE SEQUENCE</scope>
    <source>
        <strain evidence="3">IMI 504893</strain>
    </source>
</reference>
<dbReference type="GeneID" id="73350442"/>
<dbReference type="EMBL" id="CP019481">
    <property type="protein sequence ID" value="UQC90978.1"/>
    <property type="molecule type" value="Genomic_DNA"/>
</dbReference>
<sequence length="101" mass="11299">MVWLRVARKYALLLPALLALVTAIHHYRHARSVTSQMERVQIVGRSNSSNTITAPITNSSDSRTGMQESDTRLRPFPRPSYCCLGATGGRLVFRLRFACHG</sequence>
<feature type="region of interest" description="Disordered" evidence="1">
    <location>
        <begin position="51"/>
        <end position="73"/>
    </location>
</feature>
<keyword evidence="4" id="KW-1185">Reference proteome</keyword>
<evidence type="ECO:0008006" key="5">
    <source>
        <dbReference type="Google" id="ProtNLM"/>
    </source>
</evidence>
<feature type="compositionally biased region" description="Polar residues" evidence="1">
    <location>
        <begin position="51"/>
        <end position="68"/>
    </location>
</feature>
<evidence type="ECO:0000313" key="3">
    <source>
        <dbReference type="EMBL" id="UQC90978.1"/>
    </source>
</evidence>
<dbReference type="RefSeq" id="XP_049152579.1">
    <property type="nucleotide sequence ID" value="XM_049295432.1"/>
</dbReference>
<protein>
    <recommendedName>
        <fullName evidence="5">Secreted protein</fullName>
    </recommendedName>
</protein>